<protein>
    <recommendedName>
        <fullName evidence="9">Poly [ADP-ribose] polymerase</fullName>
    </recommendedName>
</protein>
<comment type="subcellular location">
    <subcellularLocation>
        <location evidence="1">Nucleus</location>
    </subcellularLocation>
</comment>
<evidence type="ECO:0000256" key="2">
    <source>
        <dbReference type="ARBA" id="ARBA00022473"/>
    </source>
</evidence>
<proteinExistence type="predicted"/>
<keyword evidence="3" id="KW-0346">Stress response</keyword>
<dbReference type="Gene3D" id="3.90.228.10">
    <property type="match status" value="1"/>
</dbReference>
<keyword evidence="2" id="KW-0217">Developmental protein</keyword>
<dbReference type="InterPro" id="IPR057823">
    <property type="entry name" value="WWE_RCD1"/>
</dbReference>
<evidence type="ECO:0000256" key="3">
    <source>
        <dbReference type="ARBA" id="ARBA00023016"/>
    </source>
</evidence>
<dbReference type="Proteomes" id="UP001552299">
    <property type="component" value="Unassembled WGS sequence"/>
</dbReference>
<evidence type="ECO:0000259" key="5">
    <source>
        <dbReference type="PROSITE" id="PS51059"/>
    </source>
</evidence>
<dbReference type="SUPFAM" id="SSF56399">
    <property type="entry name" value="ADP-ribosylation"/>
    <property type="match status" value="1"/>
</dbReference>
<evidence type="ECO:0008006" key="9">
    <source>
        <dbReference type="Google" id="ProtNLM"/>
    </source>
</evidence>
<dbReference type="PROSITE" id="PS51059">
    <property type="entry name" value="PARP_CATALYTIC"/>
    <property type="match status" value="1"/>
</dbReference>
<name>A0ABD0U4W9_DENTH</name>
<dbReference type="Pfam" id="PF12174">
    <property type="entry name" value="RST"/>
    <property type="match status" value="1"/>
</dbReference>
<dbReference type="Pfam" id="PF23467">
    <property type="entry name" value="WWE_5"/>
    <property type="match status" value="1"/>
</dbReference>
<dbReference type="InterPro" id="IPR022003">
    <property type="entry name" value="RST"/>
</dbReference>
<dbReference type="PANTHER" id="PTHR32263:SF19">
    <property type="entry name" value="OS03G0230300 PROTEIN"/>
    <property type="match status" value="1"/>
</dbReference>
<organism evidence="7 8">
    <name type="scientific">Dendrobium thyrsiflorum</name>
    <name type="common">Pinecone-like raceme dendrobium</name>
    <name type="synonym">Orchid</name>
    <dbReference type="NCBI Taxonomy" id="117978"/>
    <lineage>
        <taxon>Eukaryota</taxon>
        <taxon>Viridiplantae</taxon>
        <taxon>Streptophyta</taxon>
        <taxon>Embryophyta</taxon>
        <taxon>Tracheophyta</taxon>
        <taxon>Spermatophyta</taxon>
        <taxon>Magnoliopsida</taxon>
        <taxon>Liliopsida</taxon>
        <taxon>Asparagales</taxon>
        <taxon>Orchidaceae</taxon>
        <taxon>Epidendroideae</taxon>
        <taxon>Malaxideae</taxon>
        <taxon>Dendrobiinae</taxon>
        <taxon>Dendrobium</taxon>
    </lineage>
</organism>
<dbReference type="EMBL" id="JANQDX010000018">
    <property type="protein sequence ID" value="KAL0907225.1"/>
    <property type="molecule type" value="Genomic_DNA"/>
</dbReference>
<evidence type="ECO:0000313" key="7">
    <source>
        <dbReference type="EMBL" id="KAL0907225.1"/>
    </source>
</evidence>
<dbReference type="PROSITE" id="PS51879">
    <property type="entry name" value="RST"/>
    <property type="match status" value="1"/>
</dbReference>
<feature type="domain" description="PARP catalytic" evidence="5">
    <location>
        <begin position="151"/>
        <end position="375"/>
    </location>
</feature>
<dbReference type="InterPro" id="IPR012317">
    <property type="entry name" value="Poly(ADP-ribose)pol_cat_dom"/>
</dbReference>
<evidence type="ECO:0000313" key="8">
    <source>
        <dbReference type="Proteomes" id="UP001552299"/>
    </source>
</evidence>
<reference evidence="7 8" key="1">
    <citation type="journal article" date="2024" name="Plant Biotechnol. J.">
        <title>Dendrobium thyrsiflorum genome and its molecular insights into genes involved in important horticultural traits.</title>
        <authorList>
            <person name="Chen B."/>
            <person name="Wang J.Y."/>
            <person name="Zheng P.J."/>
            <person name="Li K.L."/>
            <person name="Liang Y.M."/>
            <person name="Chen X.F."/>
            <person name="Zhang C."/>
            <person name="Zhao X."/>
            <person name="He X."/>
            <person name="Zhang G.Q."/>
            <person name="Liu Z.J."/>
            <person name="Xu Q."/>
        </authorList>
    </citation>
    <scope>NUCLEOTIDE SEQUENCE [LARGE SCALE GENOMIC DNA]</scope>
    <source>
        <strain evidence="7">GZMU011</strain>
    </source>
</reference>
<evidence type="ECO:0000259" key="6">
    <source>
        <dbReference type="PROSITE" id="PS51879"/>
    </source>
</evidence>
<keyword evidence="8" id="KW-1185">Reference proteome</keyword>
<dbReference type="InterPro" id="IPR044964">
    <property type="entry name" value="RCD1/SRO1-5"/>
</dbReference>
<dbReference type="PANTHER" id="PTHR32263">
    <property type="entry name" value="INACTIVE POLY [ADP-RIBOSE] POLYMERASE SRO4-RELATED"/>
    <property type="match status" value="1"/>
</dbReference>
<feature type="domain" description="RST" evidence="6">
    <location>
        <begin position="371"/>
        <end position="442"/>
    </location>
</feature>
<comment type="caution">
    <text evidence="7">The sequence shown here is derived from an EMBL/GenBank/DDBJ whole genome shotgun (WGS) entry which is preliminary data.</text>
</comment>
<evidence type="ECO:0000256" key="1">
    <source>
        <dbReference type="ARBA" id="ARBA00004123"/>
    </source>
</evidence>
<dbReference type="Pfam" id="PF00644">
    <property type="entry name" value="PARP"/>
    <property type="match status" value="1"/>
</dbReference>
<dbReference type="AlphaFoldDB" id="A0ABD0U4W9"/>
<accession>A0ABD0U4W9</accession>
<keyword evidence="4" id="KW-0539">Nucleus</keyword>
<evidence type="ECO:0000256" key="4">
    <source>
        <dbReference type="ARBA" id="ARBA00023242"/>
    </source>
</evidence>
<dbReference type="GO" id="GO:0005634">
    <property type="term" value="C:nucleus"/>
    <property type="evidence" value="ECO:0007669"/>
    <property type="project" value="UniProtKB-SubCell"/>
</dbReference>
<gene>
    <name evidence="7" type="ORF">M5K25_025780</name>
</gene>
<sequence>MDQSVTSEITAGNGRAQVVAFPIQRSDLSSAFLSNEKLARGFSNFEKSGVPSRFLLFSEGTWVDFAHKIFEELKAGFLAGETRLEIAEYEKSYIFDFLRMSMIDLNTGKRNSIAWIDVHGRCFFPVDERENRSESLGLGIVKKDHIHCGKSLCDENTEVSSNRWPDTKLLSDDDKFYKVVEKLFLSGIKKFIPDTIITSIHKCLHSSFSANSRLLSFQFQKRETMEARGNSNIKFGWYGSSASNVSAILFDGYRHPNGAQLGISNHGFGIHLSSPYSPYDSALLSEADENGEKHLLLCRVIMGKSEKVEAGSIQDHPSNEGFDTGVDDIMNPKWYVVWNTRMNTHIIPDFVVSFKSSGNSKGLRKPMGVQKLSSATNLPFSKLFSEIGRCLPSSKMQALEIFYNQYKVGRISKEMFIRYMRSIAGDQLLTSTIRRLRDCGIRSIAGG</sequence>